<sequence>MSGFLSDKVDNVVHACNVLVNNVVHESDMLLTGHVRPSVEAKMLVSEGPLASPSCVPHVDRFMALEACGNINVVVDERLLLGLL</sequence>
<protein>
    <submittedName>
        <fullName evidence="1">Uncharacterized protein</fullName>
    </submittedName>
</protein>
<name>A0AAV7FXI9_DENCH</name>
<reference evidence="1 2" key="1">
    <citation type="journal article" date="2021" name="Hortic Res">
        <title>Chromosome-scale assembly of the Dendrobium chrysotoxum genome enhances the understanding of orchid evolution.</title>
        <authorList>
            <person name="Zhang Y."/>
            <person name="Zhang G.Q."/>
            <person name="Zhang D."/>
            <person name="Liu X.D."/>
            <person name="Xu X.Y."/>
            <person name="Sun W.H."/>
            <person name="Yu X."/>
            <person name="Zhu X."/>
            <person name="Wang Z.W."/>
            <person name="Zhao X."/>
            <person name="Zhong W.Y."/>
            <person name="Chen H."/>
            <person name="Yin W.L."/>
            <person name="Huang T."/>
            <person name="Niu S.C."/>
            <person name="Liu Z.J."/>
        </authorList>
    </citation>
    <scope>NUCLEOTIDE SEQUENCE [LARGE SCALE GENOMIC DNA]</scope>
    <source>
        <strain evidence="1">Lindl</strain>
    </source>
</reference>
<accession>A0AAV7FXI9</accession>
<dbReference type="EMBL" id="JAGFBR010000015">
    <property type="protein sequence ID" value="KAH0454455.1"/>
    <property type="molecule type" value="Genomic_DNA"/>
</dbReference>
<keyword evidence="2" id="KW-1185">Reference proteome</keyword>
<evidence type="ECO:0000313" key="1">
    <source>
        <dbReference type="EMBL" id="KAH0454455.1"/>
    </source>
</evidence>
<evidence type="ECO:0000313" key="2">
    <source>
        <dbReference type="Proteomes" id="UP000775213"/>
    </source>
</evidence>
<proteinExistence type="predicted"/>
<gene>
    <name evidence="1" type="ORF">IEQ34_016379</name>
</gene>
<organism evidence="1 2">
    <name type="scientific">Dendrobium chrysotoxum</name>
    <name type="common">Orchid</name>
    <dbReference type="NCBI Taxonomy" id="161865"/>
    <lineage>
        <taxon>Eukaryota</taxon>
        <taxon>Viridiplantae</taxon>
        <taxon>Streptophyta</taxon>
        <taxon>Embryophyta</taxon>
        <taxon>Tracheophyta</taxon>
        <taxon>Spermatophyta</taxon>
        <taxon>Magnoliopsida</taxon>
        <taxon>Liliopsida</taxon>
        <taxon>Asparagales</taxon>
        <taxon>Orchidaceae</taxon>
        <taxon>Epidendroideae</taxon>
        <taxon>Malaxideae</taxon>
        <taxon>Dendrobiinae</taxon>
        <taxon>Dendrobium</taxon>
    </lineage>
</organism>
<comment type="caution">
    <text evidence="1">The sequence shown here is derived from an EMBL/GenBank/DDBJ whole genome shotgun (WGS) entry which is preliminary data.</text>
</comment>
<dbReference type="Proteomes" id="UP000775213">
    <property type="component" value="Unassembled WGS sequence"/>
</dbReference>
<dbReference type="AlphaFoldDB" id="A0AAV7FXI9"/>